<evidence type="ECO:0000313" key="2">
    <source>
        <dbReference type="Proteomes" id="UP000299102"/>
    </source>
</evidence>
<dbReference type="STRING" id="151549.A0A4C1ZCA6"/>
<dbReference type="OrthoDB" id="6772952at2759"/>
<dbReference type="Proteomes" id="UP000299102">
    <property type="component" value="Unassembled WGS sequence"/>
</dbReference>
<comment type="caution">
    <text evidence="1">The sequence shown here is derived from an EMBL/GenBank/DDBJ whole genome shotgun (WGS) entry which is preliminary data.</text>
</comment>
<name>A0A4C1ZCA6_EUMVA</name>
<proteinExistence type="predicted"/>
<gene>
    <name evidence="1" type="ORF">EVAR_66663_1</name>
</gene>
<dbReference type="AlphaFoldDB" id="A0A4C1ZCA6"/>
<reference evidence="1 2" key="1">
    <citation type="journal article" date="2019" name="Commun. Biol.">
        <title>The bagworm genome reveals a unique fibroin gene that provides high tensile strength.</title>
        <authorList>
            <person name="Kono N."/>
            <person name="Nakamura H."/>
            <person name="Ohtoshi R."/>
            <person name="Tomita M."/>
            <person name="Numata K."/>
            <person name="Arakawa K."/>
        </authorList>
    </citation>
    <scope>NUCLEOTIDE SEQUENCE [LARGE SCALE GENOMIC DNA]</scope>
</reference>
<evidence type="ECO:0000313" key="1">
    <source>
        <dbReference type="EMBL" id="GBP84793.1"/>
    </source>
</evidence>
<keyword evidence="2" id="KW-1185">Reference proteome</keyword>
<dbReference type="EMBL" id="BGZK01001698">
    <property type="protein sequence ID" value="GBP84793.1"/>
    <property type="molecule type" value="Genomic_DNA"/>
</dbReference>
<sequence>MKRVRYGPAGGKLEITIRGGGRPSLCRLKRSDKLRQDRIGVDNFDRKGDVREVLTEAVGHAFRLAELPTMSHVNPRVPNTTSNTSTTGCCKQGQGVTCVKIGIVNNNTLIEPITAPGPCKNGNDLLPYRSGGAGDVAGRAGPLAAGRNRRTVLFQCRNQLDSDRRCFNNSALHAVGTRVDVEVHRPRYENIAVFVDISHDLEAVVIYQVTTTSKVFGGSLSFDHHSHDWEAFKVRLTQFCVANGVTDENDKNQRRRRAFLITALTEDNASGVKSGST</sequence>
<organism evidence="1 2">
    <name type="scientific">Eumeta variegata</name>
    <name type="common">Bagworm moth</name>
    <name type="synonym">Eumeta japonica</name>
    <dbReference type="NCBI Taxonomy" id="151549"/>
    <lineage>
        <taxon>Eukaryota</taxon>
        <taxon>Metazoa</taxon>
        <taxon>Ecdysozoa</taxon>
        <taxon>Arthropoda</taxon>
        <taxon>Hexapoda</taxon>
        <taxon>Insecta</taxon>
        <taxon>Pterygota</taxon>
        <taxon>Neoptera</taxon>
        <taxon>Endopterygota</taxon>
        <taxon>Lepidoptera</taxon>
        <taxon>Glossata</taxon>
        <taxon>Ditrysia</taxon>
        <taxon>Tineoidea</taxon>
        <taxon>Psychidae</taxon>
        <taxon>Oiketicinae</taxon>
        <taxon>Eumeta</taxon>
    </lineage>
</organism>
<accession>A0A4C1ZCA6</accession>
<protein>
    <submittedName>
        <fullName evidence="1">Uncharacterized protein</fullName>
    </submittedName>
</protein>